<protein>
    <submittedName>
        <fullName evidence="2">Phenylalanine ammonia-lyase 1</fullName>
    </submittedName>
</protein>
<evidence type="ECO:0000313" key="2">
    <source>
        <dbReference type="EMBL" id="GER42120.1"/>
    </source>
</evidence>
<comment type="caution">
    <text evidence="2">The sequence shown here is derived from an EMBL/GenBank/DDBJ whole genome shotgun (WGS) entry which is preliminary data.</text>
</comment>
<dbReference type="OrthoDB" id="748166at2759"/>
<sequence length="409" mass="43552">MTVHSNKNKKNNPNPNQNPKFQQPDPDQKKQNYSGSDCLSSFLSLSENDLHASTLKSIAAASATKTAASSAHVTCGAPTSTSGPPSLPTRRVTRRDIDAQLPAGFRVDCRAGERDCVDTASIRDEVETVTEARPVSPCLETAPGAPGGLAGSEDEPGAWAGAAHLVVDRDGPAFAFSCGPAGVKQLDDEVLGSDMADLRGKSRMFVRPFARTNAYVTKEYTLDDKEKRYSPGSQNPISRIPEPELAGENRLLHIPIHLKNLGAALRLPVKPENKSRVGIGPDVHLATSSAAKAEPAKPTAAAAPPADFHSQATEFARFFRQFLQFRPLQGEAGVNPALDGVAPRANKGDVGKLGGEALELEPTVIRQGTQVSSLGKPQGEVSDGNTHERARIHLAQIREENADGTLTER</sequence>
<reference evidence="3" key="1">
    <citation type="journal article" date="2019" name="Curr. Biol.">
        <title>Genome Sequence of Striga asiatica Provides Insight into the Evolution of Plant Parasitism.</title>
        <authorList>
            <person name="Yoshida S."/>
            <person name="Kim S."/>
            <person name="Wafula E.K."/>
            <person name="Tanskanen J."/>
            <person name="Kim Y.M."/>
            <person name="Honaas L."/>
            <person name="Yang Z."/>
            <person name="Spallek T."/>
            <person name="Conn C.E."/>
            <person name="Ichihashi Y."/>
            <person name="Cheong K."/>
            <person name="Cui S."/>
            <person name="Der J.P."/>
            <person name="Gundlach H."/>
            <person name="Jiao Y."/>
            <person name="Hori C."/>
            <person name="Ishida J.K."/>
            <person name="Kasahara H."/>
            <person name="Kiba T."/>
            <person name="Kim M.S."/>
            <person name="Koo N."/>
            <person name="Laohavisit A."/>
            <person name="Lee Y.H."/>
            <person name="Lumba S."/>
            <person name="McCourt P."/>
            <person name="Mortimer J.C."/>
            <person name="Mutuku J.M."/>
            <person name="Nomura T."/>
            <person name="Sasaki-Sekimoto Y."/>
            <person name="Seto Y."/>
            <person name="Wang Y."/>
            <person name="Wakatake T."/>
            <person name="Sakakibara H."/>
            <person name="Demura T."/>
            <person name="Yamaguchi S."/>
            <person name="Yoneyama K."/>
            <person name="Manabe R.I."/>
            <person name="Nelson D.C."/>
            <person name="Schulman A.H."/>
            <person name="Timko M.P."/>
            <person name="dePamphilis C.W."/>
            <person name="Choi D."/>
            <person name="Shirasu K."/>
        </authorList>
    </citation>
    <scope>NUCLEOTIDE SEQUENCE [LARGE SCALE GENOMIC DNA]</scope>
    <source>
        <strain evidence="3">cv. UVA1</strain>
    </source>
</reference>
<accession>A0A5A7QAB9</accession>
<dbReference type="AlphaFoldDB" id="A0A5A7QAB9"/>
<keyword evidence="2" id="KW-0456">Lyase</keyword>
<feature type="compositionally biased region" description="Low complexity" evidence="1">
    <location>
        <begin position="11"/>
        <end position="25"/>
    </location>
</feature>
<evidence type="ECO:0000313" key="3">
    <source>
        <dbReference type="Proteomes" id="UP000325081"/>
    </source>
</evidence>
<dbReference type="Proteomes" id="UP000325081">
    <property type="component" value="Unassembled WGS sequence"/>
</dbReference>
<feature type="region of interest" description="Disordered" evidence="1">
    <location>
        <begin position="1"/>
        <end position="36"/>
    </location>
</feature>
<feature type="region of interest" description="Disordered" evidence="1">
    <location>
        <begin position="70"/>
        <end position="92"/>
    </location>
</feature>
<name>A0A5A7QAB9_STRAF</name>
<dbReference type="GO" id="GO:0016829">
    <property type="term" value="F:lyase activity"/>
    <property type="evidence" value="ECO:0007669"/>
    <property type="project" value="UniProtKB-KW"/>
</dbReference>
<evidence type="ECO:0000256" key="1">
    <source>
        <dbReference type="SAM" id="MobiDB-lite"/>
    </source>
</evidence>
<keyword evidence="3" id="KW-1185">Reference proteome</keyword>
<dbReference type="EMBL" id="BKCP01006294">
    <property type="protein sequence ID" value="GER42120.1"/>
    <property type="molecule type" value="Genomic_DNA"/>
</dbReference>
<proteinExistence type="predicted"/>
<gene>
    <name evidence="2" type="ORF">STAS_18884</name>
</gene>
<organism evidence="2 3">
    <name type="scientific">Striga asiatica</name>
    <name type="common">Asiatic witchweed</name>
    <name type="synonym">Buchnera asiatica</name>
    <dbReference type="NCBI Taxonomy" id="4170"/>
    <lineage>
        <taxon>Eukaryota</taxon>
        <taxon>Viridiplantae</taxon>
        <taxon>Streptophyta</taxon>
        <taxon>Embryophyta</taxon>
        <taxon>Tracheophyta</taxon>
        <taxon>Spermatophyta</taxon>
        <taxon>Magnoliopsida</taxon>
        <taxon>eudicotyledons</taxon>
        <taxon>Gunneridae</taxon>
        <taxon>Pentapetalae</taxon>
        <taxon>asterids</taxon>
        <taxon>lamiids</taxon>
        <taxon>Lamiales</taxon>
        <taxon>Orobanchaceae</taxon>
        <taxon>Buchnereae</taxon>
        <taxon>Striga</taxon>
    </lineage>
</organism>
<feature type="compositionally biased region" description="Basic residues" evidence="1">
    <location>
        <begin position="1"/>
        <end position="10"/>
    </location>
</feature>